<protein>
    <submittedName>
        <fullName evidence="1">Uncharacterized protein</fullName>
    </submittedName>
</protein>
<reference evidence="1" key="2">
    <citation type="submission" date="2021-08" db="EMBL/GenBank/DDBJ databases">
        <authorList>
            <person name="Tani A."/>
            <person name="Ola A."/>
            <person name="Ogura Y."/>
            <person name="Katsura K."/>
            <person name="Hayashi T."/>
        </authorList>
    </citation>
    <scope>NUCLEOTIDE SEQUENCE</scope>
    <source>
        <strain evidence="1">DSM 14458</strain>
    </source>
</reference>
<organism evidence="1 2">
    <name type="scientific">Methylorubrum suomiense</name>
    <dbReference type="NCBI Taxonomy" id="144191"/>
    <lineage>
        <taxon>Bacteria</taxon>
        <taxon>Pseudomonadati</taxon>
        <taxon>Pseudomonadota</taxon>
        <taxon>Alphaproteobacteria</taxon>
        <taxon>Hyphomicrobiales</taxon>
        <taxon>Methylobacteriaceae</taxon>
        <taxon>Methylorubrum</taxon>
    </lineage>
</organism>
<dbReference type="Proteomes" id="UP001055093">
    <property type="component" value="Unassembled WGS sequence"/>
</dbReference>
<dbReference type="EMBL" id="BPRE01000013">
    <property type="protein sequence ID" value="GJE77306.1"/>
    <property type="molecule type" value="Genomic_DNA"/>
</dbReference>
<accession>A0ABQ4UY92</accession>
<reference evidence="1" key="1">
    <citation type="journal article" date="2021" name="Front. Microbiol.">
        <title>Comprehensive Comparative Genomics and Phenotyping of Methylobacterium Species.</title>
        <authorList>
            <person name="Alessa O."/>
            <person name="Ogura Y."/>
            <person name="Fujitani Y."/>
            <person name="Takami H."/>
            <person name="Hayashi T."/>
            <person name="Sahin N."/>
            <person name="Tani A."/>
        </authorList>
    </citation>
    <scope>NUCLEOTIDE SEQUENCE</scope>
    <source>
        <strain evidence="1">DSM 14458</strain>
    </source>
</reference>
<evidence type="ECO:0000313" key="1">
    <source>
        <dbReference type="EMBL" id="GJE77306.1"/>
    </source>
</evidence>
<sequence length="105" mass="11647">MTNPVAGMPEDAPARTFVCMLERREDNTEILVPPDQSALIRTCLGLGVQVIEHSNGRLGIAVDQEPPGASNTEYKALREFMEETAVAWLRQVAPHRLADCFQCDH</sequence>
<name>A0ABQ4UY92_9HYPH</name>
<comment type="caution">
    <text evidence="1">The sequence shown here is derived from an EMBL/GenBank/DDBJ whole genome shotgun (WGS) entry which is preliminary data.</text>
</comment>
<evidence type="ECO:0000313" key="2">
    <source>
        <dbReference type="Proteomes" id="UP001055093"/>
    </source>
</evidence>
<gene>
    <name evidence="1" type="ORF">BGCPKDLD_3909</name>
</gene>
<keyword evidence="2" id="KW-1185">Reference proteome</keyword>
<proteinExistence type="predicted"/>